<evidence type="ECO:0000256" key="1">
    <source>
        <dbReference type="SAM" id="MobiDB-lite"/>
    </source>
</evidence>
<feature type="compositionally biased region" description="Low complexity" evidence="1">
    <location>
        <begin position="58"/>
        <end position="71"/>
    </location>
</feature>
<gene>
    <name evidence="3" type="ORF">IZ6_03090</name>
</gene>
<dbReference type="AlphaFoldDB" id="A0A6S6QHE9"/>
<evidence type="ECO:0000313" key="4">
    <source>
        <dbReference type="Proteomes" id="UP000515317"/>
    </source>
</evidence>
<feature type="region of interest" description="Disordered" evidence="1">
    <location>
        <begin position="50"/>
        <end position="71"/>
    </location>
</feature>
<sequence length="71" mass="7444">MTHQDRDGPLVETANETRQGPKGTPVLWVLIVGLSLAVLSLFYFMSTSVEDPPGPGTGVPATEAAPPVTPK</sequence>
<keyword evidence="2" id="KW-0812">Transmembrane</keyword>
<protein>
    <submittedName>
        <fullName evidence="3">Uncharacterized protein</fullName>
    </submittedName>
</protein>
<feature type="transmembrane region" description="Helical" evidence="2">
    <location>
        <begin position="26"/>
        <end position="45"/>
    </location>
</feature>
<evidence type="ECO:0000256" key="2">
    <source>
        <dbReference type="SAM" id="Phobius"/>
    </source>
</evidence>
<keyword evidence="4" id="KW-1185">Reference proteome</keyword>
<dbReference type="RefSeq" id="WP_222876277.1">
    <property type="nucleotide sequence ID" value="NZ_AP023361.1"/>
</dbReference>
<dbReference type="KEGG" id="tso:IZ6_03090"/>
<name>A0A6S6QHE9_9HYPH</name>
<dbReference type="Proteomes" id="UP000515317">
    <property type="component" value="Chromosome"/>
</dbReference>
<reference evidence="3 4" key="1">
    <citation type="submission" date="2020-08" db="EMBL/GenBank/DDBJ databases">
        <title>Genome sequence of Rhizobiales bacterium strain IZ6.</title>
        <authorList>
            <person name="Nakai R."/>
            <person name="Naganuma T."/>
        </authorList>
    </citation>
    <scope>NUCLEOTIDE SEQUENCE [LARGE SCALE GENOMIC DNA]</scope>
    <source>
        <strain evidence="3 4">IZ6</strain>
    </source>
</reference>
<keyword evidence="2" id="KW-1133">Transmembrane helix</keyword>
<proteinExistence type="predicted"/>
<keyword evidence="2" id="KW-0472">Membrane</keyword>
<feature type="region of interest" description="Disordered" evidence="1">
    <location>
        <begin position="1"/>
        <end position="21"/>
    </location>
</feature>
<accession>A0A6S6QHE9</accession>
<organism evidence="3 4">
    <name type="scientific">Terrihabitans soli</name>
    <dbReference type="NCBI Taxonomy" id="708113"/>
    <lineage>
        <taxon>Bacteria</taxon>
        <taxon>Pseudomonadati</taxon>
        <taxon>Pseudomonadota</taxon>
        <taxon>Alphaproteobacteria</taxon>
        <taxon>Hyphomicrobiales</taxon>
        <taxon>Terrihabitans</taxon>
    </lineage>
</organism>
<evidence type="ECO:0000313" key="3">
    <source>
        <dbReference type="EMBL" id="BCJ89574.1"/>
    </source>
</evidence>
<dbReference type="EMBL" id="AP023361">
    <property type="protein sequence ID" value="BCJ89574.1"/>
    <property type="molecule type" value="Genomic_DNA"/>
</dbReference>